<feature type="active site" description="O-(5'-phospho-DNA)-serine intermediate" evidence="4 5">
    <location>
        <position position="74"/>
    </location>
</feature>
<proteinExistence type="predicted"/>
<dbReference type="InterPro" id="IPR048046">
    <property type="entry name" value="Transpos_IS607"/>
</dbReference>
<keyword evidence="2" id="KW-0238">DNA-binding</keyword>
<dbReference type="AlphaFoldDB" id="A0A4S2BIL2"/>
<dbReference type="InterPro" id="IPR051491">
    <property type="entry name" value="Recombinase/Transposase-rel"/>
</dbReference>
<keyword evidence="1" id="KW-0229">DNA integration</keyword>
<dbReference type="PANTHER" id="PTHR36172">
    <property type="match status" value="1"/>
</dbReference>
<dbReference type="FunFam" id="3.40.50.1390:FF:000002">
    <property type="entry name" value="ORF1 in transposon ISC1904"/>
    <property type="match status" value="1"/>
</dbReference>
<keyword evidence="3" id="KW-0233">DNA recombination</keyword>
<evidence type="ECO:0000259" key="6">
    <source>
        <dbReference type="PROSITE" id="PS51736"/>
    </source>
</evidence>
<dbReference type="GO" id="GO:0000150">
    <property type="term" value="F:DNA strand exchange activity"/>
    <property type="evidence" value="ECO:0007669"/>
    <property type="project" value="InterPro"/>
</dbReference>
<comment type="caution">
    <text evidence="7">The sequence shown here is derived from an EMBL/GenBank/DDBJ whole genome shotgun (WGS) entry which is preliminary data.</text>
</comment>
<dbReference type="InterPro" id="IPR006118">
    <property type="entry name" value="Recombinase_CS"/>
</dbReference>
<dbReference type="InterPro" id="IPR036162">
    <property type="entry name" value="Resolvase-like_N_sf"/>
</dbReference>
<dbReference type="PROSITE" id="PS00397">
    <property type="entry name" value="RECOMBINASES_1"/>
    <property type="match status" value="1"/>
</dbReference>
<dbReference type="EMBL" id="SRYV01000012">
    <property type="protein sequence ID" value="TGY13574.1"/>
    <property type="molecule type" value="Genomic_DNA"/>
</dbReference>
<evidence type="ECO:0000256" key="5">
    <source>
        <dbReference type="PROSITE-ProRule" id="PRU10137"/>
    </source>
</evidence>
<evidence type="ECO:0000256" key="1">
    <source>
        <dbReference type="ARBA" id="ARBA00022908"/>
    </source>
</evidence>
<evidence type="ECO:0000313" key="8">
    <source>
        <dbReference type="Proteomes" id="UP000309117"/>
    </source>
</evidence>
<feature type="domain" description="Resolvase/invertase-type recombinase catalytic" evidence="6">
    <location>
        <begin position="66"/>
        <end position="207"/>
    </location>
</feature>
<dbReference type="PROSITE" id="PS51736">
    <property type="entry name" value="RECOMBINASES_3"/>
    <property type="match status" value="1"/>
</dbReference>
<evidence type="ECO:0000256" key="4">
    <source>
        <dbReference type="PIRSR" id="PIRSR606118-50"/>
    </source>
</evidence>
<name>A0A4S2BIL2_9LACO</name>
<dbReference type="Proteomes" id="UP000309117">
    <property type="component" value="Unassembled WGS sequence"/>
</dbReference>
<dbReference type="Pfam" id="PF12728">
    <property type="entry name" value="HTH_17"/>
    <property type="match status" value="1"/>
</dbReference>
<dbReference type="Pfam" id="PF00239">
    <property type="entry name" value="Resolvase"/>
    <property type="match status" value="1"/>
</dbReference>
<evidence type="ECO:0000256" key="2">
    <source>
        <dbReference type="ARBA" id="ARBA00023125"/>
    </source>
</evidence>
<dbReference type="InterPro" id="IPR041657">
    <property type="entry name" value="HTH_17"/>
</dbReference>
<evidence type="ECO:0000256" key="3">
    <source>
        <dbReference type="ARBA" id="ARBA00023172"/>
    </source>
</evidence>
<dbReference type="InterPro" id="IPR009061">
    <property type="entry name" value="DNA-bd_dom_put_sf"/>
</dbReference>
<dbReference type="NCBIfam" id="NF033518">
    <property type="entry name" value="transpos_IS607"/>
    <property type="match status" value="1"/>
</dbReference>
<dbReference type="GO" id="GO:0003677">
    <property type="term" value="F:DNA binding"/>
    <property type="evidence" value="ECO:0007669"/>
    <property type="project" value="UniProtKB-KW"/>
</dbReference>
<dbReference type="SUPFAM" id="SSF46955">
    <property type="entry name" value="Putative DNA-binding domain"/>
    <property type="match status" value="1"/>
</dbReference>
<dbReference type="SMART" id="SM00857">
    <property type="entry name" value="Resolvase"/>
    <property type="match status" value="1"/>
</dbReference>
<accession>A0A4S2BIL2</accession>
<dbReference type="GO" id="GO:0015074">
    <property type="term" value="P:DNA integration"/>
    <property type="evidence" value="ECO:0007669"/>
    <property type="project" value="UniProtKB-KW"/>
</dbReference>
<dbReference type="Gene3D" id="3.40.50.1390">
    <property type="entry name" value="Resolvase, N-terminal catalytic domain"/>
    <property type="match status" value="1"/>
</dbReference>
<evidence type="ECO:0000313" key="7">
    <source>
        <dbReference type="EMBL" id="TGY13574.1"/>
    </source>
</evidence>
<dbReference type="Gene3D" id="1.10.1660.10">
    <property type="match status" value="1"/>
</dbReference>
<dbReference type="InterPro" id="IPR006119">
    <property type="entry name" value="Resolv_N"/>
</dbReference>
<dbReference type="InterPro" id="IPR041718">
    <property type="entry name" value="IS607_transposase-like"/>
</dbReference>
<protein>
    <submittedName>
        <fullName evidence="7">IS607 family transposase</fullName>
    </submittedName>
</protein>
<organism evidence="7 8">
    <name type="scientific">Lactobacillus intestinalis</name>
    <dbReference type="NCBI Taxonomy" id="151781"/>
    <lineage>
        <taxon>Bacteria</taxon>
        <taxon>Bacillati</taxon>
        <taxon>Bacillota</taxon>
        <taxon>Bacilli</taxon>
        <taxon>Lactobacillales</taxon>
        <taxon>Lactobacillaceae</taxon>
        <taxon>Lactobacillus</taxon>
    </lineage>
</organism>
<reference evidence="7 8" key="1">
    <citation type="submission" date="2019-04" db="EMBL/GenBank/DDBJ databases">
        <title>Microbes associate with the intestines of laboratory mice.</title>
        <authorList>
            <person name="Navarre W."/>
            <person name="Wong E."/>
            <person name="Huang K."/>
            <person name="Tropini C."/>
            <person name="Ng K."/>
            <person name="Yu B."/>
        </authorList>
    </citation>
    <scope>NUCLEOTIDE SEQUENCE [LARGE SCALE GENOMIC DNA]</scope>
    <source>
        <strain evidence="7 8">NM61_E11</strain>
    </source>
</reference>
<sequence length="207" mass="24396">MSENNEILSVGQAAKYLGITVHTLQDWDRKNKFKAHRNLVNNRRFYYKSELDGLLGKTEAHNPKRKIIAYARVSSAGQKDDLKDQMDYLRQFINARGVIADEYIGEIGSGLNYKRPKLLKLIKEVDQNKIACIYVTYQDRFIRFGFDFFKKFCEWHDCKIIVLNHQDTSPDKELVNDLISIIHVFSCRLYGLRRYKNKIKNDLNLKR</sequence>
<dbReference type="RefSeq" id="WP_135960613.1">
    <property type="nucleotide sequence ID" value="NZ_CAJSYX010000001.1"/>
</dbReference>
<dbReference type="PANTHER" id="PTHR36172:SF1">
    <property type="entry name" value="RESOLVASE-RELATED"/>
    <property type="match status" value="1"/>
</dbReference>
<dbReference type="SUPFAM" id="SSF53041">
    <property type="entry name" value="Resolvase-like"/>
    <property type="match status" value="1"/>
</dbReference>
<dbReference type="Gene3D" id="1.10.287.2170">
    <property type="match status" value="1"/>
</dbReference>
<dbReference type="CDD" id="cd03769">
    <property type="entry name" value="SR_IS607_transposase_like"/>
    <property type="match status" value="1"/>
</dbReference>
<gene>
    <name evidence="7" type="ORF">E5351_07360</name>
</gene>